<feature type="compositionally biased region" description="Basic residues" evidence="1">
    <location>
        <begin position="151"/>
        <end position="163"/>
    </location>
</feature>
<reference evidence="2" key="1">
    <citation type="submission" date="2021-02" db="EMBL/GenBank/DDBJ databases">
        <authorList>
            <person name="Nowell W R."/>
        </authorList>
    </citation>
    <scope>NUCLEOTIDE SEQUENCE</scope>
</reference>
<feature type="compositionally biased region" description="Low complexity" evidence="1">
    <location>
        <begin position="96"/>
        <end position="117"/>
    </location>
</feature>
<accession>A0A8S3F6G5</accession>
<feature type="region of interest" description="Disordered" evidence="1">
    <location>
        <begin position="77"/>
        <end position="163"/>
    </location>
</feature>
<organism evidence="2 3">
    <name type="scientific">Rotaria magnacalcarata</name>
    <dbReference type="NCBI Taxonomy" id="392030"/>
    <lineage>
        <taxon>Eukaryota</taxon>
        <taxon>Metazoa</taxon>
        <taxon>Spiralia</taxon>
        <taxon>Gnathifera</taxon>
        <taxon>Rotifera</taxon>
        <taxon>Eurotatoria</taxon>
        <taxon>Bdelloidea</taxon>
        <taxon>Philodinida</taxon>
        <taxon>Philodinidae</taxon>
        <taxon>Rotaria</taxon>
    </lineage>
</organism>
<protein>
    <submittedName>
        <fullName evidence="2">Uncharacterized protein</fullName>
    </submittedName>
</protein>
<name>A0A8S3F6G5_9BILA</name>
<comment type="caution">
    <text evidence="2">The sequence shown here is derived from an EMBL/GenBank/DDBJ whole genome shotgun (WGS) entry which is preliminary data.</text>
</comment>
<dbReference type="AlphaFoldDB" id="A0A8S3F6G5"/>
<dbReference type="Proteomes" id="UP000676336">
    <property type="component" value="Unassembled WGS sequence"/>
</dbReference>
<evidence type="ECO:0000256" key="1">
    <source>
        <dbReference type="SAM" id="MobiDB-lite"/>
    </source>
</evidence>
<evidence type="ECO:0000313" key="3">
    <source>
        <dbReference type="Proteomes" id="UP000676336"/>
    </source>
</evidence>
<sequence>MDNPVYLDEDIPFVESGDYEIDEAAGTGGNGTTTTLSHGNIIALNRQTHQFHNDSIWTTNVPAKRGRRPKSTAVVITTTAQSMEPKRRGRKPKQQLLLSSNKSLSSIDNNKSNDILSESTDDINQNLQRSSAVGIKSNKRMKIEEQQHTTGKLRRKKHSQSRD</sequence>
<feature type="compositionally biased region" description="Polar residues" evidence="1">
    <location>
        <begin position="122"/>
        <end position="131"/>
    </location>
</feature>
<proteinExistence type="predicted"/>
<dbReference type="EMBL" id="CAJOBI010252055">
    <property type="protein sequence ID" value="CAF5106157.1"/>
    <property type="molecule type" value="Genomic_DNA"/>
</dbReference>
<gene>
    <name evidence="2" type="ORF">SMN809_LOCUS61897</name>
</gene>
<evidence type="ECO:0000313" key="2">
    <source>
        <dbReference type="EMBL" id="CAF5106157.1"/>
    </source>
</evidence>